<evidence type="ECO:0000313" key="1">
    <source>
        <dbReference type="EMBL" id="EAS32346.2"/>
    </source>
</evidence>
<dbReference type="AlphaFoldDB" id="A0A0E1RWP3"/>
<reference evidence="2" key="2">
    <citation type="journal article" date="2010" name="Genome Res.">
        <title>Population genomic sequencing of Coccidioides fungi reveals recent hybridization and transposon control.</title>
        <authorList>
            <person name="Neafsey D.E."/>
            <person name="Barker B.M."/>
            <person name="Sharpton T.J."/>
            <person name="Stajich J.E."/>
            <person name="Park D.J."/>
            <person name="Whiston E."/>
            <person name="Hung C.-Y."/>
            <person name="McMahan C."/>
            <person name="White J."/>
            <person name="Sykes S."/>
            <person name="Heiman D."/>
            <person name="Young S."/>
            <person name="Zeng Q."/>
            <person name="Abouelleil A."/>
            <person name="Aftuck L."/>
            <person name="Bessette D."/>
            <person name="Brown A."/>
            <person name="FitzGerald M."/>
            <person name="Lui A."/>
            <person name="Macdonald J.P."/>
            <person name="Priest M."/>
            <person name="Orbach M.J."/>
            <person name="Galgiani J.N."/>
            <person name="Kirkland T.N."/>
            <person name="Cole G.T."/>
            <person name="Birren B.W."/>
            <person name="Henn M.R."/>
            <person name="Taylor J.W."/>
            <person name="Rounsley S.D."/>
        </authorList>
    </citation>
    <scope>GENOME REANNOTATION</scope>
    <source>
        <strain evidence="2">RS</strain>
    </source>
</reference>
<dbReference type="Gene3D" id="3.40.850.10">
    <property type="entry name" value="Kinesin motor domain"/>
    <property type="match status" value="1"/>
</dbReference>
<dbReference type="Proteomes" id="UP000001261">
    <property type="component" value="Unassembled WGS sequence"/>
</dbReference>
<dbReference type="InterPro" id="IPR036961">
    <property type="entry name" value="Kinesin_motor_dom_sf"/>
</dbReference>
<gene>
    <name evidence="1" type="ORF">CIMG_13705</name>
</gene>
<dbReference type="EMBL" id="GG704916">
    <property type="protein sequence ID" value="EAS32346.2"/>
    <property type="molecule type" value="Genomic_DNA"/>
</dbReference>
<dbReference type="OrthoDB" id="3176171at2759"/>
<evidence type="ECO:0000313" key="2">
    <source>
        <dbReference type="Proteomes" id="UP000001261"/>
    </source>
</evidence>
<protein>
    <submittedName>
        <fullName evidence="1">Kinesin family protein</fullName>
    </submittedName>
</protein>
<accession>A0A0E1RWP3</accession>
<dbReference type="RefSeq" id="XP_001243929.2">
    <property type="nucleotide sequence ID" value="XM_001243928.2"/>
</dbReference>
<dbReference type="KEGG" id="cim:CIMG_13705"/>
<keyword evidence="2" id="KW-1185">Reference proteome</keyword>
<name>A0A0E1RWP3_COCIM</name>
<dbReference type="GeneID" id="24165332"/>
<sequence>MVLNGCRECYVREGPDGRVHVRGETEVLEGGKIRVRPVVVRDCWSFEDLRRELQVGLKLRAIGLSTVHDQSSRTHAVVELEVVTKSLLDARDAIIDRESKFVPVAKRATDIYLEEDANAYIKTPEGKYVPNPDRPPNQERIDAAEKEKERFESYMKQAEAHACDATPSTFATKMTPQERQEGRQINTDLLALKEVIRARALNQARIPFRSLPTDNGAPRALLGFHGQSVCNDSYGFTFLRAICSNHEHSKVREPGVCTSLCPTIPISYAEQFDRVDQSEPAAVPPVQIVSGVYSAVLSWADNEGTSYLKLQKESGLLPGSSCYDVQYSTSSRTTEVSGLVGDFEPGSSLFSFSLPKDSRSITALF</sequence>
<proteinExistence type="predicted"/>
<dbReference type="InterPro" id="IPR027417">
    <property type="entry name" value="P-loop_NTPase"/>
</dbReference>
<dbReference type="VEuPathDB" id="FungiDB:CIMG_13705"/>
<dbReference type="SUPFAM" id="SSF52540">
    <property type="entry name" value="P-loop containing nucleoside triphosphate hydrolases"/>
    <property type="match status" value="1"/>
</dbReference>
<organism evidence="1 2">
    <name type="scientific">Coccidioides immitis (strain RS)</name>
    <name type="common">Valley fever fungus</name>
    <dbReference type="NCBI Taxonomy" id="246410"/>
    <lineage>
        <taxon>Eukaryota</taxon>
        <taxon>Fungi</taxon>
        <taxon>Dikarya</taxon>
        <taxon>Ascomycota</taxon>
        <taxon>Pezizomycotina</taxon>
        <taxon>Eurotiomycetes</taxon>
        <taxon>Eurotiomycetidae</taxon>
        <taxon>Onygenales</taxon>
        <taxon>Onygenaceae</taxon>
        <taxon>Coccidioides</taxon>
    </lineage>
</organism>
<reference evidence="2" key="1">
    <citation type="journal article" date="2009" name="Genome Res.">
        <title>Comparative genomic analyses of the human fungal pathogens Coccidioides and their relatives.</title>
        <authorList>
            <person name="Sharpton T.J."/>
            <person name="Stajich J.E."/>
            <person name="Rounsley S.D."/>
            <person name="Gardner M.J."/>
            <person name="Wortman J.R."/>
            <person name="Jordar V.S."/>
            <person name="Maiti R."/>
            <person name="Kodira C.D."/>
            <person name="Neafsey D.E."/>
            <person name="Zeng Q."/>
            <person name="Hung C.-Y."/>
            <person name="McMahan C."/>
            <person name="Muszewska A."/>
            <person name="Grynberg M."/>
            <person name="Mandel M.A."/>
            <person name="Kellner E.M."/>
            <person name="Barker B.M."/>
            <person name="Galgiani J.N."/>
            <person name="Orbach M.J."/>
            <person name="Kirkland T.N."/>
            <person name="Cole G.T."/>
            <person name="Henn M.R."/>
            <person name="Birren B.W."/>
            <person name="Taylor J.W."/>
        </authorList>
    </citation>
    <scope>NUCLEOTIDE SEQUENCE [LARGE SCALE GENOMIC DNA]</scope>
    <source>
        <strain evidence="2">RS</strain>
    </source>
</reference>
<dbReference type="STRING" id="246410.A0A0E1RWP3"/>
<dbReference type="InParanoid" id="A0A0E1RWP3"/>